<dbReference type="AlphaFoldDB" id="A0A381NBA3"/>
<dbReference type="PANTHER" id="PTHR43685:SF5">
    <property type="entry name" value="GLYCOSYLTRANSFERASE EPSE-RELATED"/>
    <property type="match status" value="1"/>
</dbReference>
<evidence type="ECO:0000256" key="1">
    <source>
        <dbReference type="ARBA" id="ARBA00006739"/>
    </source>
</evidence>
<dbReference type="InterPro" id="IPR001173">
    <property type="entry name" value="Glyco_trans_2-like"/>
</dbReference>
<evidence type="ECO:0000313" key="6">
    <source>
        <dbReference type="EMBL" id="SUZ51852.1"/>
    </source>
</evidence>
<keyword evidence="4" id="KW-0472">Membrane</keyword>
<evidence type="ECO:0000256" key="2">
    <source>
        <dbReference type="ARBA" id="ARBA00022676"/>
    </source>
</evidence>
<comment type="similarity">
    <text evidence="1">Belongs to the glycosyltransferase 2 family.</text>
</comment>
<keyword evidence="4" id="KW-1133">Transmembrane helix</keyword>
<dbReference type="InterPro" id="IPR029044">
    <property type="entry name" value="Nucleotide-diphossugar_trans"/>
</dbReference>
<keyword evidence="2" id="KW-0328">Glycosyltransferase</keyword>
<sequence>MGRIYYKKQQTNKGIAQALNVGIDFARKNEYKYIARLDAGDICCANKHSKQYRYLKKNSDVKLLGTWARVVDSKGTELFNLKHPIGYEQIKKMMYLNSAFVHPSVMFSSEILKEIKGYPLNYFAAEDYAFFFDVINNFKAENYPEILLDYLVDEDSISSKYRKQQVKNRIKIMLKNFYFGFHPIYGILRSLILLLFSRQATNFIKTRTS</sequence>
<dbReference type="SUPFAM" id="SSF53448">
    <property type="entry name" value="Nucleotide-diphospho-sugar transferases"/>
    <property type="match status" value="1"/>
</dbReference>
<evidence type="ECO:0000259" key="5">
    <source>
        <dbReference type="Pfam" id="PF00535"/>
    </source>
</evidence>
<evidence type="ECO:0000256" key="4">
    <source>
        <dbReference type="SAM" id="Phobius"/>
    </source>
</evidence>
<organism evidence="6">
    <name type="scientific">marine metagenome</name>
    <dbReference type="NCBI Taxonomy" id="408172"/>
    <lineage>
        <taxon>unclassified sequences</taxon>
        <taxon>metagenomes</taxon>
        <taxon>ecological metagenomes</taxon>
    </lineage>
</organism>
<dbReference type="PANTHER" id="PTHR43685">
    <property type="entry name" value="GLYCOSYLTRANSFERASE"/>
    <property type="match status" value="1"/>
</dbReference>
<dbReference type="Pfam" id="PF00535">
    <property type="entry name" value="Glycos_transf_2"/>
    <property type="match status" value="1"/>
</dbReference>
<name>A0A381NBA3_9ZZZZ</name>
<feature type="domain" description="Glycosyltransferase 2-like" evidence="5">
    <location>
        <begin position="3"/>
        <end position="114"/>
    </location>
</feature>
<keyword evidence="3" id="KW-0808">Transferase</keyword>
<dbReference type="EMBL" id="UINC01000243">
    <property type="protein sequence ID" value="SUZ51852.1"/>
    <property type="molecule type" value="Genomic_DNA"/>
</dbReference>
<feature type="transmembrane region" description="Helical" evidence="4">
    <location>
        <begin position="177"/>
        <end position="196"/>
    </location>
</feature>
<protein>
    <recommendedName>
        <fullName evidence="5">Glycosyltransferase 2-like domain-containing protein</fullName>
    </recommendedName>
</protein>
<dbReference type="Gene3D" id="3.90.550.10">
    <property type="entry name" value="Spore Coat Polysaccharide Biosynthesis Protein SpsA, Chain A"/>
    <property type="match status" value="1"/>
</dbReference>
<dbReference type="InterPro" id="IPR050834">
    <property type="entry name" value="Glycosyltransf_2"/>
</dbReference>
<evidence type="ECO:0000256" key="3">
    <source>
        <dbReference type="ARBA" id="ARBA00022679"/>
    </source>
</evidence>
<gene>
    <name evidence="6" type="ORF">METZ01_LOCUS4706</name>
</gene>
<accession>A0A381NBA3</accession>
<proteinExistence type="inferred from homology"/>
<reference evidence="6" key="1">
    <citation type="submission" date="2018-05" db="EMBL/GenBank/DDBJ databases">
        <authorList>
            <person name="Lanie J.A."/>
            <person name="Ng W.-L."/>
            <person name="Kazmierczak K.M."/>
            <person name="Andrzejewski T.M."/>
            <person name="Davidsen T.M."/>
            <person name="Wayne K.J."/>
            <person name="Tettelin H."/>
            <person name="Glass J.I."/>
            <person name="Rusch D."/>
            <person name="Podicherti R."/>
            <person name="Tsui H.-C.T."/>
            <person name="Winkler M.E."/>
        </authorList>
    </citation>
    <scope>NUCLEOTIDE SEQUENCE</scope>
</reference>
<dbReference type="GO" id="GO:0016757">
    <property type="term" value="F:glycosyltransferase activity"/>
    <property type="evidence" value="ECO:0007669"/>
    <property type="project" value="UniProtKB-KW"/>
</dbReference>
<keyword evidence="4" id="KW-0812">Transmembrane</keyword>